<accession>A0A3L7AVG7</accession>
<name>A0A3L7AVG7_9MICO</name>
<dbReference type="InterPro" id="IPR002491">
    <property type="entry name" value="ABC_transptr_periplasmic_BD"/>
</dbReference>
<evidence type="ECO:0000313" key="5">
    <source>
        <dbReference type="Proteomes" id="UP000269438"/>
    </source>
</evidence>
<evidence type="ECO:0000313" key="4">
    <source>
        <dbReference type="EMBL" id="RLP83985.1"/>
    </source>
</evidence>
<gene>
    <name evidence="4" type="ORF">D9V34_04070</name>
</gene>
<evidence type="ECO:0000256" key="1">
    <source>
        <dbReference type="ARBA" id="ARBA00008814"/>
    </source>
</evidence>
<dbReference type="Gene3D" id="3.40.50.1980">
    <property type="entry name" value="Nitrogenase molybdenum iron protein domain"/>
    <property type="match status" value="2"/>
</dbReference>
<feature type="domain" description="Fe/B12 periplasmic-binding" evidence="3">
    <location>
        <begin position="96"/>
        <end position="362"/>
    </location>
</feature>
<reference evidence="4 5" key="1">
    <citation type="submission" date="2018-10" db="EMBL/GenBank/DDBJ databases">
        <authorList>
            <person name="Li J."/>
        </authorList>
    </citation>
    <scope>NUCLEOTIDE SEQUENCE [LARGE SCALE GENOMIC DNA]</scope>
    <source>
        <strain evidence="4 5">JCM 11654</strain>
    </source>
</reference>
<proteinExistence type="inferred from homology"/>
<feature type="signal peptide" evidence="2">
    <location>
        <begin position="1"/>
        <end position="28"/>
    </location>
</feature>
<feature type="chain" id="PRO_5018286066" evidence="2">
    <location>
        <begin position="29"/>
        <end position="370"/>
    </location>
</feature>
<keyword evidence="2" id="KW-0732">Signal</keyword>
<sequence>MSPRGKSVRTAALLTLTALLLTACSATATTPENDGCAQTPLSELKLDTPANQITGVSDACLANPAIDPIEKDPTPKLPVTVTDDAGAQVTVTDASRILALDISGTLAATVWGLGLGKNLIGRDAATSFPGTEKLPLATGSSHTLNAEAILAMAPTVILTDGSLGPKAVREQLAQAGIPVVKITQDRTISNTGDIVREVSTALGIPETGTKLTERISTELKTALGDVQKIVPADESKRPRVIFLYARGGAGIYYLFGEGSGADSLIDAIGGVDVAKEIGWNGMKPMTAEALMNAKPDVLLMMTDGLKSVNGIDGLLEQIPALASTPAGEHRRVVTMNDTEILGFGPRTAAVVESLARALYTAPEPSATPAK</sequence>
<dbReference type="Proteomes" id="UP000269438">
    <property type="component" value="Unassembled WGS sequence"/>
</dbReference>
<dbReference type="Pfam" id="PF01497">
    <property type="entry name" value="Peripla_BP_2"/>
    <property type="match status" value="1"/>
</dbReference>
<dbReference type="EMBL" id="RCUY01000002">
    <property type="protein sequence ID" value="RLP83985.1"/>
    <property type="molecule type" value="Genomic_DNA"/>
</dbReference>
<protein>
    <submittedName>
        <fullName evidence="4">Hemin receptor</fullName>
    </submittedName>
</protein>
<evidence type="ECO:0000256" key="2">
    <source>
        <dbReference type="SAM" id="SignalP"/>
    </source>
</evidence>
<dbReference type="InterPro" id="IPR050902">
    <property type="entry name" value="ABC_Transporter_SBP"/>
</dbReference>
<comment type="caution">
    <text evidence="4">The sequence shown here is derived from an EMBL/GenBank/DDBJ whole genome shotgun (WGS) entry which is preliminary data.</text>
</comment>
<comment type="similarity">
    <text evidence="1">Belongs to the bacterial solute-binding protein 8 family.</text>
</comment>
<organism evidence="4 5">
    <name type="scientific">Mycetocola lacteus</name>
    <dbReference type="NCBI Taxonomy" id="76637"/>
    <lineage>
        <taxon>Bacteria</taxon>
        <taxon>Bacillati</taxon>
        <taxon>Actinomycetota</taxon>
        <taxon>Actinomycetes</taxon>
        <taxon>Micrococcales</taxon>
        <taxon>Microbacteriaceae</taxon>
        <taxon>Mycetocola</taxon>
    </lineage>
</organism>
<dbReference type="AlphaFoldDB" id="A0A3L7AVG7"/>
<dbReference type="SUPFAM" id="SSF53807">
    <property type="entry name" value="Helical backbone' metal receptor"/>
    <property type="match status" value="1"/>
</dbReference>
<dbReference type="OrthoDB" id="9797736at2"/>
<evidence type="ECO:0000259" key="3">
    <source>
        <dbReference type="PROSITE" id="PS50983"/>
    </source>
</evidence>
<dbReference type="PROSITE" id="PS50983">
    <property type="entry name" value="FE_B12_PBP"/>
    <property type="match status" value="1"/>
</dbReference>
<dbReference type="PANTHER" id="PTHR30535:SF4">
    <property type="entry name" value="HEMIN-BINDING PERIPLASMIC PROTEIN HMUT"/>
    <property type="match status" value="1"/>
</dbReference>
<keyword evidence="5" id="KW-1185">Reference proteome</keyword>
<keyword evidence="4" id="KW-0675">Receptor</keyword>
<dbReference type="PANTHER" id="PTHR30535">
    <property type="entry name" value="VITAMIN B12-BINDING PROTEIN"/>
    <property type="match status" value="1"/>
</dbReference>
<dbReference type="PROSITE" id="PS51257">
    <property type="entry name" value="PROKAR_LIPOPROTEIN"/>
    <property type="match status" value="1"/>
</dbReference>